<evidence type="ECO:0000313" key="23">
    <source>
        <dbReference type="Proteomes" id="UP000048289"/>
    </source>
</evidence>
<dbReference type="Proteomes" id="UP000039217">
    <property type="component" value="Unassembled WGS sequence"/>
</dbReference>
<evidence type="ECO:0000313" key="30">
    <source>
        <dbReference type="Proteomes" id="UP000256381"/>
    </source>
</evidence>
<gene>
    <name evidence="1" type="ORF">CAB90_02548</name>
    <name evidence="16" type="ORF">DKC2_2397</name>
    <name evidence="15" type="ORF">DSJ38_22000</name>
    <name evidence="3" type="ORF">ERS007657_02272</name>
    <name evidence="8" type="ORF">ERS007661_01862</name>
    <name evidence="9" type="ORF">ERS007679_00177</name>
    <name evidence="2" type="ORF">ERS007681_01274</name>
    <name evidence="10" type="ORF">ERS007703_01598</name>
    <name evidence="12" type="ORF">ERS007720_01222</name>
    <name evidence="13" type="ORF">ERS007739_02360</name>
    <name evidence="11" type="ORF">ERS007741_00316</name>
    <name evidence="6" type="ORF">ERS027646_01266</name>
    <name evidence="4" type="ORF">ERS027659_00315</name>
    <name evidence="5" type="ORF">ERS027661_01338</name>
    <name evidence="7" type="ORF">ERS094118_00132</name>
    <name evidence="14" type="ORF">J8J21_14075</name>
</gene>
<dbReference type="Proteomes" id="UP000256381">
    <property type="component" value="Unassembled WGS sequence"/>
</dbReference>
<dbReference type="EMBL" id="CQQC01000572">
    <property type="protein sequence ID" value="CNV22920.1"/>
    <property type="molecule type" value="Genomic_DNA"/>
</dbReference>
<dbReference type="STRING" id="115862.BBG46_11915"/>
<protein>
    <submittedName>
        <fullName evidence="14">DUF2695 domain-containing protein</fullName>
    </submittedName>
    <submittedName>
        <fullName evidence="13">Protein of uncharacterized function (DUF2695)</fullName>
    </submittedName>
</protein>
<accession>A0A045JR36</accession>
<dbReference type="SMR" id="A0A045JR36"/>
<evidence type="ECO:0000313" key="22">
    <source>
        <dbReference type="Proteomes" id="UP000046680"/>
    </source>
</evidence>
<dbReference type="EMBL" id="QTBD01000235">
    <property type="protein sequence ID" value="REQ47743.1"/>
    <property type="molecule type" value="Genomic_DNA"/>
</dbReference>
<evidence type="ECO:0000313" key="12">
    <source>
        <dbReference type="EMBL" id="COV92986.1"/>
    </source>
</evidence>
<evidence type="ECO:0000313" key="11">
    <source>
        <dbReference type="EMBL" id="COV62823.1"/>
    </source>
</evidence>
<dbReference type="Proteomes" id="UP000044938">
    <property type="component" value="Unassembled WGS sequence"/>
</dbReference>
<dbReference type="Proteomes" id="UP000038802">
    <property type="component" value="Unassembled WGS sequence"/>
</dbReference>
<evidence type="ECO:0000313" key="8">
    <source>
        <dbReference type="EMBL" id="CNV22920.1"/>
    </source>
</evidence>
<evidence type="ECO:0000313" key="24">
    <source>
        <dbReference type="Proteomes" id="UP000048600"/>
    </source>
</evidence>
<dbReference type="EMBL" id="CNGE01000175">
    <property type="protein sequence ID" value="CKS10252.1"/>
    <property type="molecule type" value="Genomic_DNA"/>
</dbReference>
<reference evidence="13 27" key="1">
    <citation type="submission" date="2015-03" db="EMBL/GenBank/DDBJ databases">
        <authorList>
            <consortium name="Pathogen Informatics"/>
            <person name="Murphy D."/>
        </authorList>
    </citation>
    <scope>NUCLEOTIDE SEQUENCE</scope>
    <source>
        <strain evidence="7 27">0268S</strain>
        <strain evidence="13">N09902308</strain>
    </source>
</reference>
<evidence type="ECO:0000313" key="26">
    <source>
        <dbReference type="Proteomes" id="UP000049023"/>
    </source>
</evidence>
<dbReference type="Proteomes" id="UP000048289">
    <property type="component" value="Unassembled WGS sequence"/>
</dbReference>
<evidence type="ECO:0000313" key="2">
    <source>
        <dbReference type="EMBL" id="CFE38904.1"/>
    </source>
</evidence>
<dbReference type="EMBL" id="CGCX01000848">
    <property type="protein sequence ID" value="CFR84462.1"/>
    <property type="molecule type" value="Genomic_DNA"/>
</dbReference>
<dbReference type="Proteomes" id="UP000050164">
    <property type="component" value="Unassembled WGS sequence"/>
</dbReference>
<reference evidence="15" key="6">
    <citation type="submission" date="2018-07" db="EMBL/GenBank/DDBJ databases">
        <authorList>
            <person name="Shah S."/>
            <person name="Brown T."/>
            <person name="Auld S."/>
            <person name="Bratton K."/>
            <person name="Narechania A."/>
            <person name="Mathema B."/>
            <person name="Gandhi N."/>
        </authorList>
    </citation>
    <scope>NUCLEOTIDE SEQUENCE</scope>
    <source>
        <strain evidence="15">32301_S10</strain>
    </source>
</reference>
<dbReference type="Proteomes" id="UP000039021">
    <property type="component" value="Unassembled WGS sequence"/>
</dbReference>
<organism evidence="13 18">
    <name type="scientific">Mycobacterium tuberculosis</name>
    <dbReference type="NCBI Taxonomy" id="1773"/>
    <lineage>
        <taxon>Bacteria</taxon>
        <taxon>Bacillati</taxon>
        <taxon>Actinomycetota</taxon>
        <taxon>Actinomycetes</taxon>
        <taxon>Mycobacteriales</taxon>
        <taxon>Mycobacteriaceae</taxon>
        <taxon>Mycobacterium</taxon>
        <taxon>Mycobacterium tuberculosis complex</taxon>
    </lineage>
</organism>
<dbReference type="Proteomes" id="UP000671119">
    <property type="component" value="Unassembled WGS sequence"/>
</dbReference>
<evidence type="ECO:0000313" key="19">
    <source>
        <dbReference type="Proteomes" id="UP000039217"/>
    </source>
</evidence>
<evidence type="ECO:0000313" key="14">
    <source>
        <dbReference type="EMBL" id="MBP0684224.1"/>
    </source>
</evidence>
<evidence type="ECO:0000313" key="6">
    <source>
        <dbReference type="EMBL" id="CKS10252.1"/>
    </source>
</evidence>
<evidence type="ECO:0000313" key="7">
    <source>
        <dbReference type="EMBL" id="CLV44290.1"/>
    </source>
</evidence>
<evidence type="ECO:0000313" key="17">
    <source>
        <dbReference type="Proteomes" id="UP000038802"/>
    </source>
</evidence>
<dbReference type="EMBL" id="CFOE01000120">
    <property type="protein sequence ID" value="CFE38904.1"/>
    <property type="molecule type" value="Genomic_DNA"/>
</dbReference>
<dbReference type="Proteomes" id="UP000046680">
    <property type="component" value="Unassembled WGS sequence"/>
</dbReference>
<dbReference type="EMBL" id="CSAD01000010">
    <property type="protein sequence ID" value="COU69486.1"/>
    <property type="molecule type" value="Genomic_DNA"/>
</dbReference>
<proteinExistence type="predicted"/>
<dbReference type="InterPro" id="IPR024248">
    <property type="entry name" value="DUF2695"/>
</dbReference>
<evidence type="ECO:0000313" key="9">
    <source>
        <dbReference type="EMBL" id="COU69486.1"/>
    </source>
</evidence>
<reference evidence="17 18" key="2">
    <citation type="submission" date="2015-03" db="EMBL/GenBank/DDBJ databases">
        <authorList>
            <consortium name="Pathogen Informatics"/>
        </authorList>
    </citation>
    <scope>NUCLEOTIDE SEQUENCE [LARGE SCALE GENOMIC DNA]</scope>
    <source>
        <strain evidence="6 25">Bir 172</strain>
        <strain evidence="4 28">Bir 185</strain>
        <strain evidence="5 26">Bir 187</strain>
        <strain evidence="3 22">C09601061</strain>
        <strain evidence="8 19">D00501624</strain>
        <strain evidence="9 21">G09801536</strain>
        <strain evidence="2 23">G09901357</strain>
        <strain evidence="17">K00500041</strain>
        <strain evidence="12 20">M09401471</strain>
        <strain evidence="18">N09902308</strain>
        <strain evidence="11 24">P00601463</strain>
    </source>
</reference>
<evidence type="ECO:0000313" key="25">
    <source>
        <dbReference type="Proteomes" id="UP000048948"/>
    </source>
</evidence>
<evidence type="ECO:0000313" key="5">
    <source>
        <dbReference type="EMBL" id="CKR44789.1"/>
    </source>
</evidence>
<dbReference type="EMBL" id="CSAE01000140">
    <property type="protein sequence ID" value="COV54413.1"/>
    <property type="molecule type" value="Genomic_DNA"/>
</dbReference>
<reference evidence="10" key="3">
    <citation type="submission" date="2015-03" db="EMBL/GenBank/DDBJ databases">
        <authorList>
            <person name="Murphy D."/>
        </authorList>
    </citation>
    <scope>NUCLEOTIDE SEQUENCE [LARGE SCALE GENOMIC DNA]</scope>
    <source>
        <strain evidence="10">K00500041</strain>
    </source>
</reference>
<reference evidence="1 29" key="5">
    <citation type="submission" date="2017-10" db="EMBL/GenBank/DDBJ databases">
        <title>Clinical isolate obtained from a human patient with meningeal tuberculosis in michoacan, Mexico.</title>
        <authorList>
            <person name="Guillen-Nepita A.L."/>
            <person name="Negrete-Paz A.M."/>
            <person name="Vazquez-Marrufo G."/>
            <person name="Cruz-Hernandez A."/>
            <person name="Fresia P."/>
            <person name="Naya H."/>
            <person name="Vazquez-Garciduenas M.S."/>
        </authorList>
    </citation>
    <scope>NUCLEOTIDE SEQUENCE [LARGE SCALE GENOMIC DNA]</scope>
    <source>
        <strain evidence="29">Beijing/MYC004</strain>
        <strain evidence="1">MYC004</strain>
    </source>
</reference>
<dbReference type="Proteomes" id="UP000300237">
    <property type="component" value="Chromosome"/>
</dbReference>
<evidence type="ECO:0000313" key="21">
    <source>
        <dbReference type="Proteomes" id="UP000045842"/>
    </source>
</evidence>
<evidence type="ECO:0000313" key="20">
    <source>
        <dbReference type="Proteomes" id="UP000044938"/>
    </source>
</evidence>
<evidence type="ECO:0000313" key="3">
    <source>
        <dbReference type="EMBL" id="CFR84462.1"/>
    </source>
</evidence>
<dbReference type="AlphaFoldDB" id="A0A045JR36"/>
<dbReference type="EMBL" id="CSBK01001068">
    <property type="protein sequence ID" value="COY27625.1"/>
    <property type="molecule type" value="Genomic_DNA"/>
</dbReference>
<evidence type="ECO:0000313" key="29">
    <source>
        <dbReference type="Proteomes" id="UP000236349"/>
    </source>
</evidence>
<evidence type="ECO:0000313" key="31">
    <source>
        <dbReference type="Proteomes" id="UP000300237"/>
    </source>
</evidence>
<dbReference type="EMBL" id="LR027516">
    <property type="protein sequence ID" value="VCU50552.1"/>
    <property type="molecule type" value="Genomic_DNA"/>
</dbReference>
<dbReference type="Pfam" id="PF10905">
    <property type="entry name" value="DUF2695"/>
    <property type="match status" value="1"/>
</dbReference>
<dbReference type="Proteomes" id="UP000050139">
    <property type="component" value="Unassembled WGS sequence"/>
</dbReference>
<dbReference type="GeneID" id="45426253"/>
<dbReference type="EMBL" id="CP024614">
    <property type="protein sequence ID" value="AUS51413.1"/>
    <property type="molecule type" value="Genomic_DNA"/>
</dbReference>
<evidence type="ECO:0000313" key="16">
    <source>
        <dbReference type="EMBL" id="VCU50552.1"/>
    </source>
</evidence>
<dbReference type="Proteomes" id="UP000048600">
    <property type="component" value="Unassembled WGS sequence"/>
</dbReference>
<evidence type="ECO:0000313" key="13">
    <source>
        <dbReference type="EMBL" id="COY27625.1"/>
    </source>
</evidence>
<dbReference type="OMA" id="CDCEILA"/>
<name>A0A045JR36_MYCTX</name>
<sequence length="99" mass="11535">MTTPPDKARRRFLRDAYKNAERVARTALLTIDQDQLEQLLDYVDERLGEQPCDHTARHAQRWAQSHRIEWETLAEGLQEFGGYCDCEIVMNVEPEAIFG</sequence>
<evidence type="ECO:0000313" key="10">
    <source>
        <dbReference type="EMBL" id="COV54413.1"/>
    </source>
</evidence>
<dbReference type="RefSeq" id="WP_003899242.1">
    <property type="nucleotide sequence ID" value="NZ_AP017901.1"/>
</dbReference>
<evidence type="ECO:0000313" key="32">
    <source>
        <dbReference type="Proteomes" id="UP000671119"/>
    </source>
</evidence>
<reference evidence="14 32" key="8">
    <citation type="submission" date="2021-03" db="EMBL/GenBank/DDBJ databases">
        <title>Whole Genome Sequencing of Mycobacterium tuberculosis clinical isolates from Arunachal Pradesh, India.</title>
        <authorList>
            <person name="Singh S."/>
            <person name="Mudliar S.R."/>
            <person name="Kulsum U."/>
            <person name="Rufai S.B."/>
            <person name="Singh P.K."/>
            <person name="Umpo M."/>
            <person name="Nyori M."/>
        </authorList>
    </citation>
    <scope>NUCLEOTIDE SEQUENCE [LARGE SCALE GENOMIC DNA]</scope>
    <source>
        <strain evidence="14 32">OMICS/BPL/0142/20/SP</strain>
    </source>
</reference>
<dbReference type="EMBL" id="CNFT01000039">
    <property type="protein sequence ID" value="CKQ88475.1"/>
    <property type="molecule type" value="Genomic_DNA"/>
</dbReference>
<evidence type="ECO:0000313" key="4">
    <source>
        <dbReference type="EMBL" id="CKQ88475.1"/>
    </source>
</evidence>
<dbReference type="Proteomes" id="UP000236349">
    <property type="component" value="Chromosome"/>
</dbReference>
<reference evidence="16 31" key="7">
    <citation type="submission" date="2018-08" db="EMBL/GenBank/DDBJ databases">
        <authorList>
            <person name="Fokvardsen B D."/>
            <person name="Norman A."/>
        </authorList>
    </citation>
    <scope>NUCLEOTIDE SEQUENCE [LARGE SCALE GENOMIC DNA]</scope>
    <source>
        <strain evidence="16 31">DKC2</strain>
    </source>
</reference>
<evidence type="ECO:0000313" key="27">
    <source>
        <dbReference type="Proteomes" id="UP000050139"/>
    </source>
</evidence>
<dbReference type="EMBL" id="CSAJ01000113">
    <property type="protein sequence ID" value="COV92986.1"/>
    <property type="molecule type" value="Genomic_DNA"/>
</dbReference>
<evidence type="ECO:0000313" key="1">
    <source>
        <dbReference type="EMBL" id="AUS51413.1"/>
    </source>
</evidence>
<evidence type="ECO:0000313" key="28">
    <source>
        <dbReference type="Proteomes" id="UP000050164"/>
    </source>
</evidence>
<dbReference type="PATRIC" id="fig|1773.206.peg.1624"/>
<evidence type="ECO:0000313" key="18">
    <source>
        <dbReference type="Proteomes" id="UP000039021"/>
    </source>
</evidence>
<dbReference type="Proteomes" id="UP000049023">
    <property type="component" value="Unassembled WGS sequence"/>
</dbReference>
<dbReference type="Proteomes" id="UP000045842">
    <property type="component" value="Unassembled WGS sequence"/>
</dbReference>
<dbReference type="EMBL" id="CHKL01000017">
    <property type="protein sequence ID" value="COV62823.1"/>
    <property type="molecule type" value="Genomic_DNA"/>
</dbReference>
<dbReference type="Proteomes" id="UP000048948">
    <property type="component" value="Unassembled WGS sequence"/>
</dbReference>
<dbReference type="EMBL" id="JAGIZI010000022">
    <property type="protein sequence ID" value="MBP0684224.1"/>
    <property type="molecule type" value="Genomic_DNA"/>
</dbReference>
<dbReference type="EMBL" id="CNFU01000216">
    <property type="protein sequence ID" value="CKR44789.1"/>
    <property type="molecule type" value="Genomic_DNA"/>
</dbReference>
<reference evidence="15 30" key="4">
    <citation type="journal article" date="2017" name="N. Engl. J. Med.">
        <title>Transmission of Extensively Drug-Resistant Tuberculosis in South Africa.</title>
        <authorList>
            <person name="Shah N.S."/>
            <person name="Auld S.C."/>
            <person name="Brust J.C."/>
            <person name="Mathema B."/>
            <person name="Ismail N."/>
            <person name="Moodley P."/>
            <person name="Mlisana K."/>
            <person name="Allana S."/>
            <person name="Campbell A."/>
            <person name="Mthiyane T."/>
            <person name="Morris N."/>
            <person name="Mpangase P."/>
            <person name="van der Meulen H."/>
            <person name="Omar S.V."/>
            <person name="Brown T.S."/>
            <person name="Narechania A."/>
            <person name="Shaskina E."/>
            <person name="Kapwata T."/>
            <person name="Kreiswirth B."/>
            <person name="Gandhi N.R."/>
        </authorList>
    </citation>
    <scope>NUCLEOTIDE SEQUENCE [LARGE SCALE GENOMIC DNA]</scope>
    <source>
        <strain evidence="15 30">32301_S10</strain>
    </source>
</reference>
<dbReference type="EMBL" id="COPH01000001">
    <property type="protein sequence ID" value="CLV44290.1"/>
    <property type="molecule type" value="Genomic_DNA"/>
</dbReference>
<evidence type="ECO:0000313" key="15">
    <source>
        <dbReference type="EMBL" id="REQ47743.1"/>
    </source>
</evidence>